<dbReference type="CDD" id="cd13585">
    <property type="entry name" value="PBP2_TMBP_like"/>
    <property type="match status" value="1"/>
</dbReference>
<evidence type="ECO:0000313" key="2">
    <source>
        <dbReference type="EMBL" id="SED53159.1"/>
    </source>
</evidence>
<protein>
    <submittedName>
        <fullName evidence="2">Carbohydrate ABC transporter substrate-binding protein, CUT1 family</fullName>
    </submittedName>
</protein>
<accession>A0A1H5BEX6</accession>
<organism evidence="2 3">
    <name type="scientific">Ruania alba</name>
    <dbReference type="NCBI Taxonomy" id="648782"/>
    <lineage>
        <taxon>Bacteria</taxon>
        <taxon>Bacillati</taxon>
        <taxon>Actinomycetota</taxon>
        <taxon>Actinomycetes</taxon>
        <taxon>Micrococcales</taxon>
        <taxon>Ruaniaceae</taxon>
        <taxon>Ruania</taxon>
    </lineage>
</organism>
<dbReference type="PANTHER" id="PTHR43649:SF12">
    <property type="entry name" value="DIACETYLCHITOBIOSE BINDING PROTEIN DASA"/>
    <property type="match status" value="1"/>
</dbReference>
<name>A0A1H5BEX6_9MICO</name>
<sequence length="443" mass="47756">MMTANLSRRHLLQALGMTTGAAALGGTLASCNSGGAEPDGSGGGAFAFMSWDTTSDTALYRVAELWAGSADAELDVQSVPYSDYDAKLRTVLSSGAAPHAIRINDDYVRGYHADGALLDLTPYLERDGIVAEDFFPVAFNFPVQADGTHAAWPIMTNPGVLYINVDAFEEAGVPLPPSDWTMEGWTWDEFLEAAKALTLPDGERWGCLITDGTDFETVWPVNNGSDGIYSMDGTRFTLAEDEALEALQWGADLALVHGVHPDFATVDAGSSTPNWANTQFATGKIAMMLSLTSAMDWMVQNVTDMRWDIVAPPGRVQQKTVNTLTVLAIPADSPDPDLAWEFLKSATEDPAIEVFAESRGFVPVRREAADFFASDDADSSPQNLALVPEAVENAVNENYNPYIERARTIYRPVLDEIWSGRQSAADALGAIKAEVEAVLAGEQ</sequence>
<dbReference type="InterPro" id="IPR006311">
    <property type="entry name" value="TAT_signal"/>
</dbReference>
<dbReference type="Gene3D" id="3.40.190.10">
    <property type="entry name" value="Periplasmic binding protein-like II"/>
    <property type="match status" value="1"/>
</dbReference>
<keyword evidence="3" id="KW-1185">Reference proteome</keyword>
<dbReference type="PROSITE" id="PS51318">
    <property type="entry name" value="TAT"/>
    <property type="match status" value="1"/>
</dbReference>
<keyword evidence="1" id="KW-0732">Signal</keyword>
<reference evidence="3" key="1">
    <citation type="submission" date="2016-10" db="EMBL/GenBank/DDBJ databases">
        <authorList>
            <person name="Varghese N."/>
            <person name="Submissions S."/>
        </authorList>
    </citation>
    <scope>NUCLEOTIDE SEQUENCE [LARGE SCALE GENOMIC DNA]</scope>
    <source>
        <strain evidence="3">DSM 21368</strain>
    </source>
</reference>
<dbReference type="OrthoDB" id="2510110at2"/>
<proteinExistence type="predicted"/>
<evidence type="ECO:0000256" key="1">
    <source>
        <dbReference type="SAM" id="SignalP"/>
    </source>
</evidence>
<gene>
    <name evidence="2" type="ORF">SAMN04488554_0090</name>
</gene>
<dbReference type="InterPro" id="IPR050490">
    <property type="entry name" value="Bact_solute-bd_prot1"/>
</dbReference>
<dbReference type="PANTHER" id="PTHR43649">
    <property type="entry name" value="ARABINOSE-BINDING PROTEIN-RELATED"/>
    <property type="match status" value="1"/>
</dbReference>
<feature type="chain" id="PRO_5011536314" evidence="1">
    <location>
        <begin position="24"/>
        <end position="443"/>
    </location>
</feature>
<dbReference type="Proteomes" id="UP000199220">
    <property type="component" value="Unassembled WGS sequence"/>
</dbReference>
<evidence type="ECO:0000313" key="3">
    <source>
        <dbReference type="Proteomes" id="UP000199220"/>
    </source>
</evidence>
<dbReference type="InterPro" id="IPR006059">
    <property type="entry name" value="SBP"/>
</dbReference>
<feature type="signal peptide" evidence="1">
    <location>
        <begin position="1"/>
        <end position="23"/>
    </location>
</feature>
<dbReference type="AlphaFoldDB" id="A0A1H5BEX6"/>
<dbReference type="SUPFAM" id="SSF53850">
    <property type="entry name" value="Periplasmic binding protein-like II"/>
    <property type="match status" value="1"/>
</dbReference>
<dbReference type="STRING" id="648782.SAMN04488554_0090"/>
<dbReference type="EMBL" id="FNTX01000001">
    <property type="protein sequence ID" value="SED53159.1"/>
    <property type="molecule type" value="Genomic_DNA"/>
</dbReference>
<dbReference type="Pfam" id="PF13416">
    <property type="entry name" value="SBP_bac_8"/>
    <property type="match status" value="1"/>
</dbReference>